<evidence type="ECO:0000256" key="2">
    <source>
        <dbReference type="SAM" id="Phobius"/>
    </source>
</evidence>
<evidence type="ECO:0000313" key="4">
    <source>
        <dbReference type="Proteomes" id="UP000183144"/>
    </source>
</evidence>
<keyword evidence="2" id="KW-0472">Membrane</keyword>
<accession>A0A1J4RPH7</accession>
<dbReference type="EMBL" id="MNUI01000082">
    <property type="protein sequence ID" value="OIN88172.1"/>
    <property type="molecule type" value="Genomic_DNA"/>
</dbReference>
<keyword evidence="2" id="KW-1133">Transmembrane helix</keyword>
<dbReference type="Proteomes" id="UP000183144">
    <property type="component" value="Unassembled WGS sequence"/>
</dbReference>
<reference evidence="3 4" key="1">
    <citation type="journal article" date="2016" name="Environ. Microbiol.">
        <title>Genomic resolution of a cold subsurface aquifer community provides metabolic insights for novel microbes adapted to high CO concentrations.</title>
        <authorList>
            <person name="Probst A.J."/>
            <person name="Castelle C.J."/>
            <person name="Singh A."/>
            <person name="Brown C.T."/>
            <person name="Anantharaman K."/>
            <person name="Sharon I."/>
            <person name="Hug L.A."/>
            <person name="Burstein D."/>
            <person name="Emerson J.B."/>
            <person name="Thomas B.C."/>
            <person name="Banfield J.F."/>
        </authorList>
    </citation>
    <scope>NUCLEOTIDE SEQUENCE [LARGE SCALE GENOMIC DNA]</scope>
    <source>
        <strain evidence="3">CG1_02_47_37</strain>
    </source>
</reference>
<sequence>MSKTSRLPLSSLITILVLIWLVYVFFSGGMYQFYASGLFLFYALTKKMWVSVVLLGGFQTLLLIPLRIIRVIRSNHLDEFQKEIDHLPDEILQRRRVKQQFRFGNRFFLFFLIEFLIQLTTFLTIGRLFLTDFYSRPIATDKLYQFVPYPAYPIQDTFFKIPYPAITQKINLGGKALLILWLGLIILQVTIIAVQSFIRRRKNKLPAASPPQSNKYKSRKLSGKGKRPWKKASMKK</sequence>
<dbReference type="STRING" id="1805034.AUJ59_04380"/>
<name>A0A1J4RPH7_9BACT</name>
<feature type="transmembrane region" description="Helical" evidence="2">
    <location>
        <begin position="12"/>
        <end position="42"/>
    </location>
</feature>
<organism evidence="3 4">
    <name type="scientific">Candidatus Beckwithbacteria bacterium CG1_02_47_37</name>
    <dbReference type="NCBI Taxonomy" id="1805034"/>
    <lineage>
        <taxon>Bacteria</taxon>
        <taxon>Candidatus Beckwithiibacteriota</taxon>
    </lineage>
</organism>
<proteinExistence type="predicted"/>
<protein>
    <submittedName>
        <fullName evidence="3">Uncharacterized protein</fullName>
    </submittedName>
</protein>
<comment type="caution">
    <text evidence="3">The sequence shown here is derived from an EMBL/GenBank/DDBJ whole genome shotgun (WGS) entry which is preliminary data.</text>
</comment>
<feature type="transmembrane region" description="Helical" evidence="2">
    <location>
        <begin position="107"/>
        <end position="130"/>
    </location>
</feature>
<dbReference type="AlphaFoldDB" id="A0A1J4RPH7"/>
<evidence type="ECO:0000313" key="3">
    <source>
        <dbReference type="EMBL" id="OIN88172.1"/>
    </source>
</evidence>
<gene>
    <name evidence="3" type="ORF">AUJ59_04380</name>
</gene>
<feature type="transmembrane region" description="Helical" evidence="2">
    <location>
        <begin position="178"/>
        <end position="198"/>
    </location>
</feature>
<keyword evidence="2" id="KW-0812">Transmembrane</keyword>
<evidence type="ECO:0000256" key="1">
    <source>
        <dbReference type="SAM" id="MobiDB-lite"/>
    </source>
</evidence>
<feature type="compositionally biased region" description="Basic residues" evidence="1">
    <location>
        <begin position="216"/>
        <end position="236"/>
    </location>
</feature>
<feature type="transmembrane region" description="Helical" evidence="2">
    <location>
        <begin position="48"/>
        <end position="66"/>
    </location>
</feature>
<feature type="region of interest" description="Disordered" evidence="1">
    <location>
        <begin position="205"/>
        <end position="236"/>
    </location>
</feature>